<proteinExistence type="predicted"/>
<dbReference type="Proteomes" id="UP000600139">
    <property type="component" value="Unassembled WGS sequence"/>
</dbReference>
<sequence>MKIYRIINDPAFHTLAATEPEPLEPILSLDLEHLWEPWISAFGRQGPELRAADPQTTRRGNFFKFHPGFLAYDTSVADAAEQIELLQDDMEYLPARLEGTSERLDIMNVMGCYNCFDHGRAGYTTDENGGITAITRYAFHPTRIMDSTIFRIPETRFEEIYVLSGRGDAEFIEFYQENGFTGLIFEEIWSDG</sequence>
<organism evidence="1 2">
    <name type="scientific">Luteolibacter yonseiensis</name>
    <dbReference type="NCBI Taxonomy" id="1144680"/>
    <lineage>
        <taxon>Bacteria</taxon>
        <taxon>Pseudomonadati</taxon>
        <taxon>Verrucomicrobiota</taxon>
        <taxon>Verrucomicrobiia</taxon>
        <taxon>Verrucomicrobiales</taxon>
        <taxon>Verrucomicrobiaceae</taxon>
        <taxon>Luteolibacter</taxon>
    </lineage>
</organism>
<reference evidence="1" key="1">
    <citation type="submission" date="2021-01" db="EMBL/GenBank/DDBJ databases">
        <title>Modified the classification status of verrucomicrobia.</title>
        <authorList>
            <person name="Feng X."/>
        </authorList>
    </citation>
    <scope>NUCLEOTIDE SEQUENCE</scope>
    <source>
        <strain evidence="1">JCM 18052</strain>
    </source>
</reference>
<dbReference type="RefSeq" id="WP_200350066.1">
    <property type="nucleotide sequence ID" value="NZ_BAABHZ010000005.1"/>
</dbReference>
<evidence type="ECO:0000313" key="2">
    <source>
        <dbReference type="Proteomes" id="UP000600139"/>
    </source>
</evidence>
<dbReference type="EMBL" id="JAENIK010000005">
    <property type="protein sequence ID" value="MBK1815096.1"/>
    <property type="molecule type" value="Genomic_DNA"/>
</dbReference>
<dbReference type="AlphaFoldDB" id="A0A934R1B4"/>
<gene>
    <name evidence="1" type="ORF">JIN84_05705</name>
</gene>
<accession>A0A934R1B4</accession>
<keyword evidence="2" id="KW-1185">Reference proteome</keyword>
<comment type="caution">
    <text evidence="1">The sequence shown here is derived from an EMBL/GenBank/DDBJ whole genome shotgun (WGS) entry which is preliminary data.</text>
</comment>
<name>A0A934R1B4_9BACT</name>
<evidence type="ECO:0000313" key="1">
    <source>
        <dbReference type="EMBL" id="MBK1815096.1"/>
    </source>
</evidence>
<protein>
    <submittedName>
        <fullName evidence="1">Uncharacterized protein</fullName>
    </submittedName>
</protein>